<accession>G4Y9A8</accession>
<dbReference type="EMBL" id="JF968119">
    <property type="protein sequence ID" value="AEQ58799.1"/>
    <property type="molecule type" value="mRNA"/>
</dbReference>
<evidence type="ECO:0000256" key="3">
    <source>
        <dbReference type="ARBA" id="ARBA00023125"/>
    </source>
</evidence>
<organism evidence="8">
    <name type="scientific">Rumex palustris</name>
    <dbReference type="NCBI Taxonomy" id="50298"/>
    <lineage>
        <taxon>Eukaryota</taxon>
        <taxon>Viridiplantae</taxon>
        <taxon>Streptophyta</taxon>
        <taxon>Embryophyta</taxon>
        <taxon>Tracheophyta</taxon>
        <taxon>Spermatophyta</taxon>
        <taxon>Magnoliopsida</taxon>
        <taxon>eudicotyledons</taxon>
        <taxon>Gunneridae</taxon>
        <taxon>Pentapetalae</taxon>
        <taxon>Caryophyllales</taxon>
        <taxon>Polygonaceae</taxon>
        <taxon>Polygonoideae</taxon>
        <taxon>Rumiceae</taxon>
        <taxon>Rumex</taxon>
    </lineage>
</organism>
<dbReference type="PROSITE" id="PS51032">
    <property type="entry name" value="AP2_ERF"/>
    <property type="match status" value="1"/>
</dbReference>
<dbReference type="GO" id="GO:0003700">
    <property type="term" value="F:DNA-binding transcription factor activity"/>
    <property type="evidence" value="ECO:0007669"/>
    <property type="project" value="InterPro"/>
</dbReference>
<dbReference type="PRINTS" id="PR00367">
    <property type="entry name" value="ETHRSPELEMNT"/>
</dbReference>
<keyword evidence="2" id="KW-0805">Transcription regulation</keyword>
<dbReference type="SUPFAM" id="SSF54171">
    <property type="entry name" value="DNA-binding domain"/>
    <property type="match status" value="1"/>
</dbReference>
<dbReference type="AlphaFoldDB" id="G4Y9A8"/>
<evidence type="ECO:0000256" key="5">
    <source>
        <dbReference type="ARBA" id="ARBA00023242"/>
    </source>
</evidence>
<proteinExistence type="evidence at transcript level"/>
<dbReference type="SMART" id="SM00380">
    <property type="entry name" value="AP2"/>
    <property type="match status" value="1"/>
</dbReference>
<dbReference type="Pfam" id="PF00847">
    <property type="entry name" value="AP2"/>
    <property type="match status" value="1"/>
</dbReference>
<dbReference type="InterPro" id="IPR016177">
    <property type="entry name" value="DNA-bd_dom_sf"/>
</dbReference>
<dbReference type="GO" id="GO:0003677">
    <property type="term" value="F:DNA binding"/>
    <property type="evidence" value="ECO:0007669"/>
    <property type="project" value="UniProtKB-KW"/>
</dbReference>
<evidence type="ECO:0000256" key="6">
    <source>
        <dbReference type="SAM" id="MobiDB-lite"/>
    </source>
</evidence>
<dbReference type="PANTHER" id="PTHR31190">
    <property type="entry name" value="DNA-BINDING DOMAIN"/>
    <property type="match status" value="1"/>
</dbReference>
<dbReference type="InterPro" id="IPR036955">
    <property type="entry name" value="AP2/ERF_dom_sf"/>
</dbReference>
<keyword evidence="4" id="KW-0804">Transcription</keyword>
<evidence type="ECO:0000256" key="4">
    <source>
        <dbReference type="ARBA" id="ARBA00023163"/>
    </source>
</evidence>
<evidence type="ECO:0000313" key="8">
    <source>
        <dbReference type="EMBL" id="AEQ58799.1"/>
    </source>
</evidence>
<dbReference type="GO" id="GO:0009873">
    <property type="term" value="P:ethylene-activated signaling pathway"/>
    <property type="evidence" value="ECO:0007669"/>
    <property type="project" value="InterPro"/>
</dbReference>
<dbReference type="PANTHER" id="PTHR31190:SF142">
    <property type="entry name" value="ETHYLENE-RESPONSIVE TRANSCRIPTION FACTOR RAP2-3"/>
    <property type="match status" value="1"/>
</dbReference>
<evidence type="ECO:0000256" key="1">
    <source>
        <dbReference type="ARBA" id="ARBA00004123"/>
    </source>
</evidence>
<dbReference type="FunFam" id="3.30.730.10:FF:000001">
    <property type="entry name" value="Ethylene-responsive transcription factor 2"/>
    <property type="match status" value="1"/>
</dbReference>
<dbReference type="InterPro" id="IPR044808">
    <property type="entry name" value="ERF_plant"/>
</dbReference>
<name>G4Y9A8_9CARY</name>
<feature type="domain" description="AP2/ERF" evidence="7">
    <location>
        <begin position="81"/>
        <end position="138"/>
    </location>
</feature>
<keyword evidence="5" id="KW-0539">Nucleus</keyword>
<comment type="subcellular location">
    <subcellularLocation>
        <location evidence="1">Nucleus</location>
    </subcellularLocation>
</comment>
<sequence length="261" mass="27874">MCGGAIISDFIAAKRSRQLTTQDLWSELDASDFFGFSGVGDENITAGAEEKKNKKQRGGGGDGGSGKQMASDPAKPQRKNVYRGIRKRPWGKWAAEIRDPKKGVRVWLGTFNTAEEAARAYDQAARKIRGDKAKLNFPDTPAPKRRCLGVAEDNNTHSVAVNELTRTSHPPSLPNVDAGLGYGHGHGETGRVDPIWNLESWLGLDEEVGTSESKGSSTEFDESDSVELWGLDQFQFSSMMVGGGGDCSGGGPGGGGGYGFM</sequence>
<evidence type="ECO:0000259" key="7">
    <source>
        <dbReference type="PROSITE" id="PS51032"/>
    </source>
</evidence>
<gene>
    <name evidence="8" type="primary">ERF3</name>
</gene>
<reference evidence="8" key="1">
    <citation type="journal article" date="2011" name="Nature">
        <title>Oxygen sensing in plants is mediated by an N-end rule pathway for protein destabilization.</title>
        <authorList>
            <person name="Licausi F."/>
            <person name="Kosmacz M."/>
            <person name="Weits D.A."/>
            <person name="Giuntoli B."/>
            <person name="Giorgi F.M."/>
            <person name="Voesenek L.A."/>
            <person name="Perata P."/>
            <person name="van Dongen J.T."/>
        </authorList>
    </citation>
    <scope>NUCLEOTIDE SEQUENCE</scope>
</reference>
<keyword evidence="3" id="KW-0238">DNA-binding</keyword>
<dbReference type="GO" id="GO:0005634">
    <property type="term" value="C:nucleus"/>
    <property type="evidence" value="ECO:0007669"/>
    <property type="project" value="UniProtKB-SubCell"/>
</dbReference>
<dbReference type="Gene3D" id="3.30.730.10">
    <property type="entry name" value="AP2/ERF domain"/>
    <property type="match status" value="1"/>
</dbReference>
<protein>
    <submittedName>
        <fullName evidence="8">Ethylene response factor</fullName>
    </submittedName>
</protein>
<dbReference type="CDD" id="cd00018">
    <property type="entry name" value="AP2"/>
    <property type="match status" value="1"/>
</dbReference>
<dbReference type="InterPro" id="IPR001471">
    <property type="entry name" value="AP2/ERF_dom"/>
</dbReference>
<feature type="region of interest" description="Disordered" evidence="6">
    <location>
        <begin position="44"/>
        <end position="82"/>
    </location>
</feature>
<evidence type="ECO:0000256" key="2">
    <source>
        <dbReference type="ARBA" id="ARBA00023015"/>
    </source>
</evidence>